<dbReference type="Gene3D" id="3.90.70.80">
    <property type="match status" value="1"/>
</dbReference>
<feature type="compositionally biased region" description="Basic and acidic residues" evidence="2">
    <location>
        <begin position="522"/>
        <end position="543"/>
    </location>
</feature>
<comment type="similarity">
    <text evidence="1">Belongs to the helicase family.</text>
</comment>
<feature type="domain" description="Helitron helicase-like" evidence="4">
    <location>
        <begin position="1261"/>
        <end position="1474"/>
    </location>
</feature>
<proteinExistence type="inferred from homology"/>
<reference evidence="6" key="1">
    <citation type="submission" date="2021-02" db="EMBL/GenBank/DDBJ databases">
        <authorList>
            <person name="Nowell W R."/>
        </authorList>
    </citation>
    <scope>NUCLEOTIDE SEQUENCE</scope>
</reference>
<sequence>MKTTIDQLCPDIWQYVFEYFHARELFTSLIHVTKAADDVLLNENQHFSARTLVIDTVVRTPPKELMPARVISLELYEDSRFNTIRQYFQLRSLKLIGDPQWIIYVLKQISQNNKRLEQLTFLIPSIGFLYDLLASISVISSLRRLAKIEQFILHSCSSISWNELLYMSPHMSNVRFLDITLIKCHNNLLNSFTLPKLRSLFLILIEIPFELIIQLVTTAPSLVKLKLNGLVDEQGFVINHKWSKLFESCSSLKSIIIGLMENLSVNDNQNNFDDSDIYEKQSNARQKSERMEKFLKLLNHLSVASKSADYEQEISTIVATIQANEKLLSPVQLVLPNEFDEYQHTVDNVALQYLKNASKSVQNLIPLKSLPDGNCLFNSVVSLLPDSDVSAVELRVRTIVELVKNRSHYATQYSTTIGPFDIALQRACNNYSFCELYELAALANVLRCEIQSVYPYIDYRAEMKIMNSFHKPLDMNIAEKYKLIIFWTSTLDEASTRNRPGSGGVWSPNHFVPLVQPYRRSLPGDKEESRSVLKVTPRKETYKNKQISSIRSPEFSPPPNARKHKTSFPSSTISVSNMSTYDTQRKRQERLTENEQRRRQRIVADRWRKRNARENETEGQYRRRLSTDRLSKRNARENETEDQDSKRLSTDRLSKQNAREDETEDQYRRRLSTDRLSKQNAREDETEDQHNRRLATDRLSKRNARENETEDQHSKRLSTDRLSKRNARENETEDQHSKRLSTDRLSKQNAREDETEDQHSKRLSTDRLSKQNARESETEDQHRKRLSTDRLLKQNARESETEDQYNTRVTNQQERSAKNRLSQSKKKLTFLATTQHHSNARDTVNRHQSGINSTESMRLRREQQALEREQHMLLQQYTWPMAIPSKLKYYCLEDFANHMSMSALEQSTCILCNTRAFANTMKEYALQDILSIDQLTTHTDLVNIIPRGEQHTQVDQNAEGFSSSNIVLYKRGYCKLTKTGNICQQCLSALIRDKIPMLTPANKMWVGDVPIELQQLTLAEEKLISLYRHNSCIIKLQSPFHHHSTAQAALRGNVITFMHNMPNIVTTLPLDVDDLSDTIKIIFIGAHMPDRVQFRKICGVSQQKVLSEVNIAKLPEDDVPESIWATLERIENVSDGNSERAGFTEDPLIHATDHDECNSENICPMNTSAVLDVNGTTISSEDISVHLLRKVNTDMIGASSDLPEKYTEDDDDVYMIPRSNVPIKDYFNPELLLGLYPTLFPYGCGAPQDSSRPIPVSLEQHIRYLLAYDDQRFEKHHSFMFVLFNIMQRRQACWNATLMASRPYFQNVANDLETLTSKEIETALMSISKQTFSSVENPRINMLMKQIKTVGGNVMGSAYSRAALRTQIHALIFNQGLPSIFMTINPADIHSRVALYFAGVDLDLDKIIPEKIPSTYERAQIIASHPVATARFFNALISSILKCMIQKGVLGPIKAYFGTVENQGRGSLHLHILMWLDHDLTPSQLKESVQNEEFRCGLINYLEDIIKQDLSNFDLDTSEDDALEQQHQSSIDPNETKNDSLKLIPPITPTLKPSMPNFAMNFKKDIIQIVKSCNIHIHTATCYKYSKKNNNPACRMRMPRRIETVSSINVESGEIKLKRLHETINNFNEYIISACRSNMDIKYIFSGSDAKALVYYITDYVTKSSLSFHDTFSLVLKAIQSFEKQKLHMNVAVNAEEKSRRLVLRCYNTLASQQELSGVQVASYLMGWPDHYTTHEFVNLFLIGIENYLQSMLSEAKLKQQHQTENITNIDDDESCHESEEQFLLQPTESNNKYVYVNTRVDYQYRSVALDNICLYDYVRSYRKKPIDAKDRRQLEALLEPKDIQSESSKRGRPPSERELFQDSHPQAASHINIKRTKPVIPVLIGPPIPRKDREDTRERYCRSILTLFHPWRTYRDVCDVDQSWEEAFNIRQTKILSSSWKIVNNIQLLQECKSDRDEHLQQIIEAAQTETGSDECYPRHIESDSEDENTEIFDILEAIDITNIPVVNGNTNKVEQIYFKKIVEAVDRANRFANIRNSHVGPTNRFIHSSQFDKQIISDHEHLVPATTELIQLNNGWQRKIKEQKERIRKACIGEQLQENHIENIDNAENGLVPPIEENISSDLDNNNETASSTSIIPVAKIAVPNETTRENIAVQFTLNKNQKAAFMIITGHLDGLGILSEDDKQQQLIMCVPGCGGTGKSQLIRAITAYFTQTNRAHKLRKLAPTSVAAAEIEGMTIHSFLGEGRNRKHKSKVMNRPGQVTKENIWRFVEYIILDEMSMVGLSLLARLNKLVATAKHHDPMSTMGGINIIFFGDYIQYSPVFDKPLYYNFTSPMDNDTQKNRKIPTENDIQQKSARALILQINCVVMLEEQMRTKDLAYRALLNRVRHGEGTYEDWQLLRTRVIGIGLHISLNSPPWNETPILVYRNELRTELNNRAVINKAYEMGRVPTVVIATDTIKAKKHIDLPDLTKRLLALPDNKTEHLPGYLPLVPGMPVLLQENIACELGLSNGTQGIFRELIYDCTSEPTIGSSEEPFTPDTVFVRNAQYALVEIPKSKMSKLDSLDPLIIPIPAIEKTFDVDLEKFYSDKGAVTKLFKNKKVKATISIKRKALPLIPAYSITTHKSQGQTLPKIVIDLNMPPGMVEVASAYVPLSRIQQLTDLVILQDFSIEALQVKPSKGQLAELNRLSVIFEQTKQHYSQYFV</sequence>
<evidence type="ECO:0000256" key="2">
    <source>
        <dbReference type="SAM" id="MobiDB-lite"/>
    </source>
</evidence>
<feature type="compositionally biased region" description="Polar residues" evidence="2">
    <location>
        <begin position="804"/>
        <end position="822"/>
    </location>
</feature>
<evidence type="ECO:0000313" key="7">
    <source>
        <dbReference type="Proteomes" id="UP000663828"/>
    </source>
</evidence>
<dbReference type="GO" id="GO:0005524">
    <property type="term" value="F:ATP binding"/>
    <property type="evidence" value="ECO:0007669"/>
    <property type="project" value="UniProtKB-KW"/>
</dbReference>
<name>A0A814BVS2_ADIRI</name>
<evidence type="ECO:0000259" key="5">
    <source>
        <dbReference type="Pfam" id="PF20209"/>
    </source>
</evidence>
<evidence type="ECO:0000259" key="3">
    <source>
        <dbReference type="Pfam" id="PF05970"/>
    </source>
</evidence>
<feature type="region of interest" description="Disordered" evidence="2">
    <location>
        <begin position="1838"/>
        <end position="1868"/>
    </location>
</feature>
<feature type="compositionally biased region" description="Polar residues" evidence="2">
    <location>
        <begin position="567"/>
        <end position="582"/>
    </location>
</feature>
<organism evidence="6 7">
    <name type="scientific">Adineta ricciae</name>
    <name type="common">Rotifer</name>
    <dbReference type="NCBI Taxonomy" id="249248"/>
    <lineage>
        <taxon>Eukaryota</taxon>
        <taxon>Metazoa</taxon>
        <taxon>Spiralia</taxon>
        <taxon>Gnathifera</taxon>
        <taxon>Rotifera</taxon>
        <taxon>Eurotatoria</taxon>
        <taxon>Bdelloidea</taxon>
        <taxon>Adinetida</taxon>
        <taxon>Adinetidae</taxon>
        <taxon>Adineta</taxon>
    </lineage>
</organism>
<feature type="domain" description="DNA helicase Pif1-like DEAD-box helicase" evidence="3">
    <location>
        <begin position="2186"/>
        <end position="2328"/>
    </location>
</feature>
<keyword evidence="1" id="KW-0547">Nucleotide-binding</keyword>
<dbReference type="GO" id="GO:0006281">
    <property type="term" value="P:DNA repair"/>
    <property type="evidence" value="ECO:0007669"/>
    <property type="project" value="UniProtKB-KW"/>
</dbReference>
<dbReference type="InterPro" id="IPR025476">
    <property type="entry name" value="Helitron_helicase-like"/>
</dbReference>
<dbReference type="GO" id="GO:0043139">
    <property type="term" value="F:5'-3' DNA helicase activity"/>
    <property type="evidence" value="ECO:0007669"/>
    <property type="project" value="UniProtKB-EC"/>
</dbReference>
<keyword evidence="1" id="KW-0347">Helicase</keyword>
<feature type="compositionally biased region" description="Polar residues" evidence="2">
    <location>
        <begin position="846"/>
        <end position="856"/>
    </location>
</feature>
<dbReference type="Proteomes" id="UP000663828">
    <property type="component" value="Unassembled WGS sequence"/>
</dbReference>
<dbReference type="CDD" id="cd18809">
    <property type="entry name" value="SF1_C_RecD"/>
    <property type="match status" value="1"/>
</dbReference>
<dbReference type="CDD" id="cd22791">
    <property type="entry name" value="OTU_VRTN"/>
    <property type="match status" value="1"/>
</dbReference>
<dbReference type="InterPro" id="IPR046700">
    <property type="entry name" value="DUF6570"/>
</dbReference>
<dbReference type="Pfam" id="PF05970">
    <property type="entry name" value="PIF1"/>
    <property type="match status" value="1"/>
</dbReference>
<dbReference type="GO" id="GO:0000723">
    <property type="term" value="P:telomere maintenance"/>
    <property type="evidence" value="ECO:0007669"/>
    <property type="project" value="InterPro"/>
</dbReference>
<feature type="region of interest" description="Disordered" evidence="2">
    <location>
        <begin position="520"/>
        <end position="856"/>
    </location>
</feature>
<keyword evidence="1" id="KW-0233">DNA recombination</keyword>
<keyword evidence="7" id="KW-1185">Reference proteome</keyword>
<gene>
    <name evidence="6" type="ORF">XAT740_LOCUS9622</name>
</gene>
<dbReference type="EC" id="5.6.2.3" evidence="1"/>
<dbReference type="GO" id="GO:0016787">
    <property type="term" value="F:hydrolase activity"/>
    <property type="evidence" value="ECO:0007669"/>
    <property type="project" value="UniProtKB-KW"/>
</dbReference>
<dbReference type="EMBL" id="CAJNOR010000499">
    <property type="protein sequence ID" value="CAF0931808.1"/>
    <property type="molecule type" value="Genomic_DNA"/>
</dbReference>
<dbReference type="GO" id="GO:0006310">
    <property type="term" value="P:DNA recombination"/>
    <property type="evidence" value="ECO:0007669"/>
    <property type="project" value="UniProtKB-KW"/>
</dbReference>
<comment type="catalytic activity">
    <reaction evidence="1">
        <text>ATP + H2O = ADP + phosphate + H(+)</text>
        <dbReference type="Rhea" id="RHEA:13065"/>
        <dbReference type="ChEBI" id="CHEBI:15377"/>
        <dbReference type="ChEBI" id="CHEBI:15378"/>
        <dbReference type="ChEBI" id="CHEBI:30616"/>
        <dbReference type="ChEBI" id="CHEBI:43474"/>
        <dbReference type="ChEBI" id="CHEBI:456216"/>
        <dbReference type="EC" id="5.6.2.3"/>
    </reaction>
</comment>
<comment type="caution">
    <text evidence="6">The sequence shown here is derived from an EMBL/GenBank/DDBJ whole genome shotgun (WGS) entry which is preliminary data.</text>
</comment>
<accession>A0A814BVS2</accession>
<keyword evidence="1" id="KW-0378">Hydrolase</keyword>
<dbReference type="InterPro" id="IPR047273">
    <property type="entry name" value="VRTN_OTU_dom"/>
</dbReference>
<dbReference type="PANTHER" id="PTHR47642">
    <property type="entry name" value="ATP-DEPENDENT DNA HELICASE"/>
    <property type="match status" value="1"/>
</dbReference>
<evidence type="ECO:0000313" key="6">
    <source>
        <dbReference type="EMBL" id="CAF0931808.1"/>
    </source>
</evidence>
<protein>
    <recommendedName>
        <fullName evidence="1">ATP-dependent DNA helicase</fullName>
        <ecNumber evidence="1">5.6.2.3</ecNumber>
    </recommendedName>
</protein>
<keyword evidence="1" id="KW-0227">DNA damage</keyword>
<comment type="cofactor">
    <cofactor evidence="1">
        <name>Mg(2+)</name>
        <dbReference type="ChEBI" id="CHEBI:18420"/>
    </cofactor>
</comment>
<dbReference type="Gene3D" id="3.40.50.300">
    <property type="entry name" value="P-loop containing nucleotide triphosphate hydrolases"/>
    <property type="match status" value="1"/>
</dbReference>
<dbReference type="InterPro" id="IPR010285">
    <property type="entry name" value="DNA_helicase_pif1-like_DEAD"/>
</dbReference>
<dbReference type="InterPro" id="IPR027417">
    <property type="entry name" value="P-loop_NTPase"/>
</dbReference>
<keyword evidence="1" id="KW-0234">DNA repair</keyword>
<dbReference type="Pfam" id="PF20209">
    <property type="entry name" value="DUF6570"/>
    <property type="match status" value="1"/>
</dbReference>
<feature type="compositionally biased region" description="Basic and acidic residues" evidence="2">
    <location>
        <begin position="583"/>
        <end position="799"/>
    </location>
</feature>
<dbReference type="Pfam" id="PF14214">
    <property type="entry name" value="Helitron_like_N"/>
    <property type="match status" value="1"/>
</dbReference>
<evidence type="ECO:0000256" key="1">
    <source>
        <dbReference type="RuleBase" id="RU363044"/>
    </source>
</evidence>
<keyword evidence="1" id="KW-0067">ATP-binding</keyword>
<feature type="domain" description="DUF6570" evidence="5">
    <location>
        <begin position="992"/>
        <end position="1107"/>
    </location>
</feature>
<evidence type="ECO:0000259" key="4">
    <source>
        <dbReference type="Pfam" id="PF14214"/>
    </source>
</evidence>
<dbReference type="SUPFAM" id="SSF52540">
    <property type="entry name" value="P-loop containing nucleoside triphosphate hydrolases"/>
    <property type="match status" value="2"/>
</dbReference>
<feature type="compositionally biased region" description="Basic and acidic residues" evidence="2">
    <location>
        <begin position="1838"/>
        <end position="1862"/>
    </location>
</feature>
<dbReference type="InterPro" id="IPR051055">
    <property type="entry name" value="PIF1_helicase"/>
</dbReference>